<name>A0A174QE71_PARDI</name>
<evidence type="ECO:0000313" key="11">
    <source>
        <dbReference type="Proteomes" id="UP000095591"/>
    </source>
</evidence>
<evidence type="ECO:0000256" key="2">
    <source>
        <dbReference type="ARBA" id="ARBA00023067"/>
    </source>
</evidence>
<evidence type="ECO:0000256" key="3">
    <source>
        <dbReference type="ARBA" id="ARBA00023125"/>
    </source>
</evidence>
<gene>
    <name evidence="5" type="primary">hup_1</name>
    <name evidence="6" type="synonym">hup_3</name>
    <name evidence="6" type="ORF">ERS852380_01820</name>
    <name evidence="5" type="ORF">ERS852429_00331</name>
    <name evidence="7" type="ORF">ERS852560_00047</name>
    <name evidence="8" type="ORF">HHO38_05440</name>
</gene>
<comment type="similarity">
    <text evidence="1 4">Belongs to the bacterial histone-like protein family.</text>
</comment>
<dbReference type="Proteomes" id="UP000095332">
    <property type="component" value="Unassembled WGS sequence"/>
</dbReference>
<dbReference type="CDD" id="cd13832">
    <property type="entry name" value="IHF"/>
    <property type="match status" value="1"/>
</dbReference>
<dbReference type="PANTHER" id="PTHR33175">
    <property type="entry name" value="DNA-BINDING PROTEIN HU"/>
    <property type="match status" value="1"/>
</dbReference>
<evidence type="ECO:0000313" key="9">
    <source>
        <dbReference type="Proteomes" id="UP000095332"/>
    </source>
</evidence>
<keyword evidence="2" id="KW-0226">DNA condensation</keyword>
<dbReference type="GO" id="GO:0005829">
    <property type="term" value="C:cytosol"/>
    <property type="evidence" value="ECO:0007669"/>
    <property type="project" value="TreeGrafter"/>
</dbReference>
<dbReference type="PRINTS" id="PR01727">
    <property type="entry name" value="DNABINDINGHU"/>
</dbReference>
<dbReference type="InterPro" id="IPR000119">
    <property type="entry name" value="Hist_DNA-bd"/>
</dbReference>
<dbReference type="InterPro" id="IPR010992">
    <property type="entry name" value="IHF-like_DNA-bd_dom_sf"/>
</dbReference>
<dbReference type="GO" id="GO:0030527">
    <property type="term" value="F:structural constituent of chromatin"/>
    <property type="evidence" value="ECO:0007669"/>
    <property type="project" value="InterPro"/>
</dbReference>
<reference evidence="8 12" key="2">
    <citation type="submission" date="2020-04" db="EMBL/GenBank/DDBJ databases">
        <title>Complete Genomes and Methylome analysis of CBBP consortium that reverse antibiotic-induced susceptibility to vancomycin-resistant Enterococcus faecium infection.</title>
        <authorList>
            <person name="Fomenkov A."/>
            <person name="Zhang Z."/>
            <person name="Pamer E."/>
            <person name="Roberts R.J."/>
        </authorList>
    </citation>
    <scope>NUCLEOTIDE SEQUENCE [LARGE SCALE GENOMIC DNA]</scope>
    <source>
        <strain evidence="12">CBBP</strain>
        <strain evidence="8">CBBP-1</strain>
    </source>
</reference>
<dbReference type="PANTHER" id="PTHR33175:SF3">
    <property type="entry name" value="DNA-BINDING PROTEIN HU-BETA"/>
    <property type="match status" value="1"/>
</dbReference>
<dbReference type="SMART" id="SM00411">
    <property type="entry name" value="BHL"/>
    <property type="match status" value="1"/>
</dbReference>
<dbReference type="AlphaFoldDB" id="A0A174QE71"/>
<evidence type="ECO:0000313" key="12">
    <source>
        <dbReference type="Proteomes" id="UP000501982"/>
    </source>
</evidence>
<dbReference type="Pfam" id="PF00216">
    <property type="entry name" value="Bac_DNA_binding"/>
    <property type="match status" value="1"/>
</dbReference>
<evidence type="ECO:0000313" key="8">
    <source>
        <dbReference type="EMBL" id="QJE27810.1"/>
    </source>
</evidence>
<dbReference type="EMBL" id="CZBM01000001">
    <property type="protein sequence ID" value="CUP46909.1"/>
    <property type="molecule type" value="Genomic_DNA"/>
</dbReference>
<evidence type="ECO:0000256" key="1">
    <source>
        <dbReference type="ARBA" id="ARBA00010529"/>
    </source>
</evidence>
<evidence type="ECO:0000313" key="5">
    <source>
        <dbReference type="EMBL" id="CUM74293.1"/>
    </source>
</evidence>
<reference evidence="9 10" key="1">
    <citation type="submission" date="2015-09" db="EMBL/GenBank/DDBJ databases">
        <authorList>
            <consortium name="Pathogen Informatics"/>
        </authorList>
    </citation>
    <scope>NUCLEOTIDE SEQUENCE [LARGE SCALE GENOMIC DNA]</scope>
    <source>
        <strain evidence="6 10">2789STDY5608822</strain>
        <strain evidence="5 11">2789STDY5608872</strain>
        <strain evidence="7 9">2789STDY5834948</strain>
    </source>
</reference>
<dbReference type="Gene3D" id="4.10.520.10">
    <property type="entry name" value="IHF-like DNA-binding proteins"/>
    <property type="match status" value="1"/>
</dbReference>
<dbReference type="EMBL" id="CP051672">
    <property type="protein sequence ID" value="QJE27810.1"/>
    <property type="molecule type" value="Genomic_DNA"/>
</dbReference>
<dbReference type="Proteomes" id="UP000095591">
    <property type="component" value="Unassembled WGS sequence"/>
</dbReference>
<sequence length="115" mass="12923">MSVNEKITNIAARTVMELDMKNKELITELANRMDWTSKEVSDMLSALSSVVSSKLVDNDTIYLQGFGQFEVKKKAERISVNPANGKRYLVPPKLVPVFKPGTTVKNRLKELGDHE</sequence>
<evidence type="ECO:0000313" key="7">
    <source>
        <dbReference type="EMBL" id="CUP46909.1"/>
    </source>
</evidence>
<proteinExistence type="inferred from homology"/>
<protein>
    <submittedName>
        <fullName evidence="5">DNA-binding protein HU</fullName>
    </submittedName>
    <submittedName>
        <fullName evidence="8">HU family DNA-binding protein</fullName>
    </submittedName>
</protein>
<keyword evidence="3 5" id="KW-0238">DNA-binding</keyword>
<dbReference type="EMBL" id="CYXP01000001">
    <property type="protein sequence ID" value="CUM74293.1"/>
    <property type="molecule type" value="Genomic_DNA"/>
</dbReference>
<dbReference type="Proteomes" id="UP000095455">
    <property type="component" value="Unassembled WGS sequence"/>
</dbReference>
<dbReference type="GO" id="GO:0030261">
    <property type="term" value="P:chromosome condensation"/>
    <property type="evidence" value="ECO:0007669"/>
    <property type="project" value="UniProtKB-KW"/>
</dbReference>
<dbReference type="EMBL" id="CYYK01000005">
    <property type="protein sequence ID" value="CUO21349.1"/>
    <property type="molecule type" value="Genomic_DNA"/>
</dbReference>
<dbReference type="GO" id="GO:0003677">
    <property type="term" value="F:DNA binding"/>
    <property type="evidence" value="ECO:0007669"/>
    <property type="project" value="UniProtKB-KW"/>
</dbReference>
<evidence type="ECO:0000313" key="10">
    <source>
        <dbReference type="Proteomes" id="UP000095455"/>
    </source>
</evidence>
<evidence type="ECO:0000256" key="4">
    <source>
        <dbReference type="RuleBase" id="RU003939"/>
    </source>
</evidence>
<evidence type="ECO:0000313" key="6">
    <source>
        <dbReference type="EMBL" id="CUO21349.1"/>
    </source>
</evidence>
<dbReference type="SUPFAM" id="SSF47729">
    <property type="entry name" value="IHF-like DNA-binding proteins"/>
    <property type="match status" value="1"/>
</dbReference>
<accession>A0A174QE71</accession>
<organism evidence="5 11">
    <name type="scientific">Parabacteroides distasonis</name>
    <dbReference type="NCBI Taxonomy" id="823"/>
    <lineage>
        <taxon>Bacteria</taxon>
        <taxon>Pseudomonadati</taxon>
        <taxon>Bacteroidota</taxon>
        <taxon>Bacteroidia</taxon>
        <taxon>Bacteroidales</taxon>
        <taxon>Tannerellaceae</taxon>
        <taxon>Parabacteroides</taxon>
    </lineage>
</organism>
<dbReference type="Proteomes" id="UP000501982">
    <property type="component" value="Chromosome"/>
</dbReference>